<protein>
    <submittedName>
        <fullName evidence="5">Glucose--fructose oxidoreductase</fullName>
        <ecNumber evidence="5">1.1.99.28</ecNumber>
    </submittedName>
</protein>
<dbReference type="Pfam" id="PF22725">
    <property type="entry name" value="GFO_IDH_MocA_C3"/>
    <property type="match status" value="1"/>
</dbReference>
<sequence length="325" mass="36173">MRNHVNWGVLGAAKFAKEHMAPAIHAARRGRLAGLATSSADKAAPFAAMTPDLTVYDSYDAMLADPAIDAVYVPLPNHLHVEWALKAMDAGKHVLVEKPLTLRADQFDEVIAKRDATGLIAAEAFMIVHHPQWHKARELYQSGAIGKLRRVSAAFSYDNRQDTGNIRNRPDTGGGSLPDIGVYVFGSTRFVTGEEPTRILSTEIEYENGVDVWAHVTAEFPSFHYSGVTSMRMTPWQDMTFHGDKGLMRLTAPFNANVYDIAQVELHLPNAERQFYRFPMASHYVNQVEAFNASVLDGADYPCPLEFVRGTQTMIDMVMDFEKAK</sequence>
<name>A0A2R8AYE7_9RHOB</name>
<proteinExistence type="inferred from homology"/>
<dbReference type="RefSeq" id="WP_108886884.1">
    <property type="nucleotide sequence ID" value="NZ_OMOJ01000006.1"/>
</dbReference>
<dbReference type="InterPro" id="IPR055170">
    <property type="entry name" value="GFO_IDH_MocA-like_dom"/>
</dbReference>
<dbReference type="Gene3D" id="3.30.360.10">
    <property type="entry name" value="Dihydrodipicolinate Reductase, domain 2"/>
    <property type="match status" value="1"/>
</dbReference>
<keyword evidence="2 5" id="KW-0560">Oxidoreductase</keyword>
<dbReference type="GO" id="GO:0047061">
    <property type="term" value="F:glucose-fructose oxidoreductase activity"/>
    <property type="evidence" value="ECO:0007669"/>
    <property type="project" value="UniProtKB-EC"/>
</dbReference>
<evidence type="ECO:0000259" key="3">
    <source>
        <dbReference type="Pfam" id="PF01408"/>
    </source>
</evidence>
<evidence type="ECO:0000256" key="1">
    <source>
        <dbReference type="ARBA" id="ARBA00010928"/>
    </source>
</evidence>
<dbReference type="Proteomes" id="UP000244904">
    <property type="component" value="Unassembled WGS sequence"/>
</dbReference>
<dbReference type="Pfam" id="PF01408">
    <property type="entry name" value="GFO_IDH_MocA"/>
    <property type="match status" value="1"/>
</dbReference>
<dbReference type="GO" id="GO:0000166">
    <property type="term" value="F:nucleotide binding"/>
    <property type="evidence" value="ECO:0007669"/>
    <property type="project" value="InterPro"/>
</dbReference>
<dbReference type="InterPro" id="IPR050984">
    <property type="entry name" value="Gfo/Idh/MocA_domain"/>
</dbReference>
<evidence type="ECO:0000259" key="4">
    <source>
        <dbReference type="Pfam" id="PF22725"/>
    </source>
</evidence>
<dbReference type="AlphaFoldDB" id="A0A2R8AYE7"/>
<dbReference type="EMBL" id="OMOJ01000006">
    <property type="protein sequence ID" value="SPF81030.1"/>
    <property type="molecule type" value="Genomic_DNA"/>
</dbReference>
<dbReference type="InterPro" id="IPR036291">
    <property type="entry name" value="NAD(P)-bd_dom_sf"/>
</dbReference>
<dbReference type="SUPFAM" id="SSF55347">
    <property type="entry name" value="Glyceraldehyde-3-phosphate dehydrogenase-like, C-terminal domain"/>
    <property type="match status" value="1"/>
</dbReference>
<dbReference type="SUPFAM" id="SSF51735">
    <property type="entry name" value="NAD(P)-binding Rossmann-fold domains"/>
    <property type="match status" value="1"/>
</dbReference>
<feature type="domain" description="GFO/IDH/MocA-like oxidoreductase" evidence="4">
    <location>
        <begin position="134"/>
        <end position="247"/>
    </location>
</feature>
<evidence type="ECO:0000256" key="2">
    <source>
        <dbReference type="ARBA" id="ARBA00023002"/>
    </source>
</evidence>
<accession>A0A2R8AYE7</accession>
<organism evidence="5 6">
    <name type="scientific">Pseudoprimorskyibacter insulae</name>
    <dbReference type="NCBI Taxonomy" id="1695997"/>
    <lineage>
        <taxon>Bacteria</taxon>
        <taxon>Pseudomonadati</taxon>
        <taxon>Pseudomonadota</taxon>
        <taxon>Alphaproteobacteria</taxon>
        <taxon>Rhodobacterales</taxon>
        <taxon>Paracoccaceae</taxon>
        <taxon>Pseudoprimorskyibacter</taxon>
    </lineage>
</organism>
<dbReference type="EC" id="1.1.99.28" evidence="5"/>
<dbReference type="InterPro" id="IPR000683">
    <property type="entry name" value="Gfo/Idh/MocA-like_OxRdtase_N"/>
</dbReference>
<feature type="domain" description="Gfo/Idh/MocA-like oxidoreductase N-terminal" evidence="3">
    <location>
        <begin position="5"/>
        <end position="120"/>
    </location>
</feature>
<dbReference type="OrthoDB" id="9815825at2"/>
<dbReference type="Gene3D" id="3.40.50.720">
    <property type="entry name" value="NAD(P)-binding Rossmann-like Domain"/>
    <property type="match status" value="1"/>
</dbReference>
<dbReference type="PANTHER" id="PTHR22604">
    <property type="entry name" value="OXIDOREDUCTASES"/>
    <property type="match status" value="1"/>
</dbReference>
<evidence type="ECO:0000313" key="5">
    <source>
        <dbReference type="EMBL" id="SPF81030.1"/>
    </source>
</evidence>
<evidence type="ECO:0000313" key="6">
    <source>
        <dbReference type="Proteomes" id="UP000244904"/>
    </source>
</evidence>
<comment type="similarity">
    <text evidence="1">Belongs to the Gfo/Idh/MocA family.</text>
</comment>
<dbReference type="PANTHER" id="PTHR22604:SF105">
    <property type="entry name" value="TRANS-1,2-DIHYDROBENZENE-1,2-DIOL DEHYDROGENASE"/>
    <property type="match status" value="1"/>
</dbReference>
<keyword evidence="6" id="KW-1185">Reference proteome</keyword>
<reference evidence="6" key="1">
    <citation type="submission" date="2018-03" db="EMBL/GenBank/DDBJ databases">
        <authorList>
            <person name="Rodrigo-Torres L."/>
            <person name="Arahal R. D."/>
            <person name="Lucena T."/>
        </authorList>
    </citation>
    <scope>NUCLEOTIDE SEQUENCE [LARGE SCALE GENOMIC DNA]</scope>
    <source>
        <strain evidence="6">CECT 8871</strain>
    </source>
</reference>
<gene>
    <name evidence="5" type="primary">gfo_2</name>
    <name evidence="5" type="ORF">PRI8871_02847</name>
</gene>